<dbReference type="Pfam" id="PF03473">
    <property type="entry name" value="MOSC"/>
    <property type="match status" value="1"/>
</dbReference>
<dbReference type="Pfam" id="PF03476">
    <property type="entry name" value="MOSC_N"/>
    <property type="match status" value="1"/>
</dbReference>
<dbReference type="GO" id="GO:0030151">
    <property type="term" value="F:molybdenum ion binding"/>
    <property type="evidence" value="ECO:0007669"/>
    <property type="project" value="InterPro"/>
</dbReference>
<gene>
    <name evidence="2" type="ORF">EV148_11176</name>
</gene>
<dbReference type="PROSITE" id="PS51340">
    <property type="entry name" value="MOSC"/>
    <property type="match status" value="1"/>
</dbReference>
<dbReference type="SUPFAM" id="SSF50800">
    <property type="entry name" value="PK beta-barrel domain-like"/>
    <property type="match status" value="1"/>
</dbReference>
<dbReference type="InterPro" id="IPR011037">
    <property type="entry name" value="Pyrv_Knase-like_insert_dom_sf"/>
</dbReference>
<comment type="caution">
    <text evidence="2">The sequence shown here is derived from an EMBL/GenBank/DDBJ whole genome shotgun (WGS) entry which is preliminary data.</text>
</comment>
<dbReference type="AlphaFoldDB" id="A0A4V2S1K3"/>
<dbReference type="PANTHER" id="PTHR14237">
    <property type="entry name" value="MOLYBDOPTERIN COFACTOR SULFURASE MOSC"/>
    <property type="match status" value="1"/>
</dbReference>
<proteinExistence type="predicted"/>
<dbReference type="RefSeq" id="WP_131999943.1">
    <property type="nucleotide sequence ID" value="NZ_SLWQ01000011.1"/>
</dbReference>
<organism evidence="2 3">
    <name type="scientific">Dokdonella fugitiva</name>
    <dbReference type="NCBI Taxonomy" id="328517"/>
    <lineage>
        <taxon>Bacteria</taxon>
        <taxon>Pseudomonadati</taxon>
        <taxon>Pseudomonadota</taxon>
        <taxon>Gammaproteobacteria</taxon>
        <taxon>Lysobacterales</taxon>
        <taxon>Rhodanobacteraceae</taxon>
        <taxon>Dokdonella</taxon>
    </lineage>
</organism>
<evidence type="ECO:0000313" key="3">
    <source>
        <dbReference type="Proteomes" id="UP000294862"/>
    </source>
</evidence>
<dbReference type="GO" id="GO:0030170">
    <property type="term" value="F:pyridoxal phosphate binding"/>
    <property type="evidence" value="ECO:0007669"/>
    <property type="project" value="InterPro"/>
</dbReference>
<dbReference type="SUPFAM" id="SSF141673">
    <property type="entry name" value="MOSC N-terminal domain-like"/>
    <property type="match status" value="1"/>
</dbReference>
<evidence type="ECO:0000259" key="1">
    <source>
        <dbReference type="PROSITE" id="PS51340"/>
    </source>
</evidence>
<dbReference type="PANTHER" id="PTHR14237:SF19">
    <property type="entry name" value="MITOCHONDRIAL AMIDOXIME REDUCING COMPONENT 1"/>
    <property type="match status" value="1"/>
</dbReference>
<feature type="domain" description="MOSC" evidence="1">
    <location>
        <begin position="128"/>
        <end position="269"/>
    </location>
</feature>
<dbReference type="InterPro" id="IPR005302">
    <property type="entry name" value="MoCF_Sase_C"/>
</dbReference>
<evidence type="ECO:0000313" key="2">
    <source>
        <dbReference type="EMBL" id="TCO36900.1"/>
    </source>
</evidence>
<protein>
    <recommendedName>
        <fullName evidence="1">MOSC domain-containing protein</fullName>
    </recommendedName>
</protein>
<dbReference type="OrthoDB" id="581532at2"/>
<name>A0A4V2S1K3_9GAMM</name>
<sequence>MNATLSALHLFPLKSGAPLRVDSATVEPRGLAGDRRWMVVDANAAFVTARQLARLTLVEARYDGDALCLDAPGMPSLLVDAPREGERIATAVWGAEVAPLPADAAAHAWLSQFLGQPLRLVHMDDACTRKLKAKYDGRYGTDDDLVSFADGFPLLLISQAALDHLNAKLARPVPMLRFRPNLVVAGTAPHAEDGWKRIRIGAIEFEVAKACTRCVFTTVDFERGERDPAGEPLRTLTSYRRTPEGVTFGQNLIPRGAGQLRVGDAVEVLA</sequence>
<dbReference type="EMBL" id="SLWQ01000011">
    <property type="protein sequence ID" value="TCO36900.1"/>
    <property type="molecule type" value="Genomic_DNA"/>
</dbReference>
<dbReference type="Proteomes" id="UP000294862">
    <property type="component" value="Unassembled WGS sequence"/>
</dbReference>
<reference evidence="2 3" key="1">
    <citation type="journal article" date="2015" name="Stand. Genomic Sci.">
        <title>Genomic Encyclopedia of Bacterial and Archaeal Type Strains, Phase III: the genomes of soil and plant-associated and newly described type strains.</title>
        <authorList>
            <person name="Whitman W.B."/>
            <person name="Woyke T."/>
            <person name="Klenk H.P."/>
            <person name="Zhou Y."/>
            <person name="Lilburn T.G."/>
            <person name="Beck B.J."/>
            <person name="De Vos P."/>
            <person name="Vandamme P."/>
            <person name="Eisen J.A."/>
            <person name="Garrity G."/>
            <person name="Hugenholtz P."/>
            <person name="Kyrpides N.C."/>
        </authorList>
    </citation>
    <scope>NUCLEOTIDE SEQUENCE [LARGE SCALE GENOMIC DNA]</scope>
    <source>
        <strain evidence="2 3">A3</strain>
    </source>
</reference>
<keyword evidence="3" id="KW-1185">Reference proteome</keyword>
<dbReference type="GO" id="GO:0003824">
    <property type="term" value="F:catalytic activity"/>
    <property type="evidence" value="ECO:0007669"/>
    <property type="project" value="InterPro"/>
</dbReference>
<dbReference type="InterPro" id="IPR005303">
    <property type="entry name" value="MOCOS_middle"/>
</dbReference>
<accession>A0A4V2S1K3</accession>